<dbReference type="InterPro" id="IPR054209">
    <property type="entry name" value="DUF6916"/>
</dbReference>
<accession>A0AAU8LGA3</accession>
<sequence length="99" mass="10813">MTIESLLPLVGSCFVSQTSHGSMPLYLYSVEALDRRGLPEHFAAPLSLIFSGSTQQMMSQDNYLLEHAEIGSLKLFLVPVVAPGTAPRDSAHYYQALLS</sequence>
<name>A0AAU8LGA3_PSESX</name>
<dbReference type="RefSeq" id="WP_152534902.1">
    <property type="nucleotide sequence ID" value="NZ_CP159362.1"/>
</dbReference>
<organism evidence="2">
    <name type="scientific">Pseudomonas syringae CC1417</name>
    <dbReference type="NCBI Taxonomy" id="1357272"/>
    <lineage>
        <taxon>Bacteria</taxon>
        <taxon>Pseudomonadati</taxon>
        <taxon>Pseudomonadota</taxon>
        <taxon>Gammaproteobacteria</taxon>
        <taxon>Pseudomonadales</taxon>
        <taxon>Pseudomonadaceae</taxon>
        <taxon>Pseudomonas</taxon>
        <taxon>Pseudomonas syringae</taxon>
    </lineage>
</organism>
<dbReference type="EMBL" id="CP159362">
    <property type="protein sequence ID" value="XCN67374.1"/>
    <property type="molecule type" value="Genomic_DNA"/>
</dbReference>
<evidence type="ECO:0000313" key="2">
    <source>
        <dbReference type="EMBL" id="XCN67374.1"/>
    </source>
</evidence>
<evidence type="ECO:0000259" key="1">
    <source>
        <dbReference type="Pfam" id="PF21880"/>
    </source>
</evidence>
<protein>
    <recommendedName>
        <fullName evidence="1">DUF6916 domain-containing protein</fullName>
    </recommendedName>
</protein>
<dbReference type="AlphaFoldDB" id="A0AAU8LGA3"/>
<gene>
    <name evidence="2" type="ORF">N011_23290</name>
</gene>
<proteinExistence type="predicted"/>
<dbReference type="Pfam" id="PF21880">
    <property type="entry name" value="DUF6916"/>
    <property type="match status" value="1"/>
</dbReference>
<feature type="domain" description="DUF6916" evidence="1">
    <location>
        <begin position="1"/>
        <end position="96"/>
    </location>
</feature>
<reference evidence="2" key="2">
    <citation type="submission" date="2024-07" db="EMBL/GenBank/DDBJ databases">
        <title>A complete genome sequence for Pseudomonas syringae CC1417.</title>
        <authorList>
            <person name="Baltrus D.A."/>
        </authorList>
    </citation>
    <scope>NUCLEOTIDE SEQUENCE</scope>
    <source>
        <strain evidence="2">CC1417</strain>
    </source>
</reference>
<reference evidence="2" key="1">
    <citation type="journal article" date="2014" name="Genome Announc.">
        <title>Draft Genome Sequences of a Phylogenetically Diverse Suite of Pseudomonas syringae Strains from Multiple Source Populations.</title>
        <authorList>
            <person name="Baltrus D.A."/>
            <person name="Yourstone S."/>
            <person name="Lind A."/>
            <person name="Guilbaud C."/>
            <person name="Sands D.C."/>
            <person name="Jones C.D."/>
            <person name="Morris C.E."/>
            <person name="Dangl J.L."/>
        </authorList>
    </citation>
    <scope>NUCLEOTIDE SEQUENCE</scope>
    <source>
        <strain evidence="2">CC1417</strain>
    </source>
</reference>